<comment type="caution">
    <text evidence="16">The sequence shown here is derived from an EMBL/GenBank/DDBJ whole genome shotgun (WGS) entry which is preliminary data.</text>
</comment>
<evidence type="ECO:0000256" key="8">
    <source>
        <dbReference type="ARBA" id="ARBA00023054"/>
    </source>
</evidence>
<dbReference type="GO" id="GO:0009887">
    <property type="term" value="P:animal organ morphogenesis"/>
    <property type="evidence" value="ECO:0007669"/>
    <property type="project" value="TreeGrafter"/>
</dbReference>
<keyword evidence="5" id="KW-0677">Repeat</keyword>
<comment type="caution">
    <text evidence="12">Lacks conserved residue(s) required for the propagation of feature annotation.</text>
</comment>
<keyword evidence="7" id="KW-0130">Cell adhesion</keyword>
<feature type="domain" description="Laminin IV type B" evidence="15">
    <location>
        <begin position="27"/>
        <end position="340"/>
    </location>
</feature>
<keyword evidence="11 12" id="KW-0424">Laminin EGF-like domain</keyword>
<dbReference type="EMBL" id="JBBPFD010000020">
    <property type="protein sequence ID" value="KAK7883982.1"/>
    <property type="molecule type" value="Genomic_DNA"/>
</dbReference>
<dbReference type="GO" id="GO:0007155">
    <property type="term" value="P:cell adhesion"/>
    <property type="evidence" value="ECO:0007669"/>
    <property type="project" value="UniProtKB-KW"/>
</dbReference>
<dbReference type="SMART" id="SM00180">
    <property type="entry name" value="EGF_Lam"/>
    <property type="match status" value="5"/>
</dbReference>
<evidence type="ECO:0000313" key="17">
    <source>
        <dbReference type="Proteomes" id="UP001460270"/>
    </source>
</evidence>
<evidence type="ECO:0000256" key="9">
    <source>
        <dbReference type="ARBA" id="ARBA00023157"/>
    </source>
</evidence>
<feature type="disulfide bond" evidence="12">
    <location>
        <begin position="576"/>
        <end position="585"/>
    </location>
</feature>
<protein>
    <submittedName>
        <fullName evidence="16">Uncharacterized protein</fullName>
    </submittedName>
</protein>
<dbReference type="FunFam" id="2.10.25.10:FF:000138">
    <property type="entry name" value="Laminin subunit beta 1"/>
    <property type="match status" value="1"/>
</dbReference>
<dbReference type="Proteomes" id="UP001460270">
    <property type="component" value="Unassembled WGS sequence"/>
</dbReference>
<keyword evidence="2" id="KW-0964">Secreted</keyword>
<dbReference type="PANTHER" id="PTHR10574:SF375">
    <property type="entry name" value="LAMININ SUBUNIT BETA-1"/>
    <property type="match status" value="1"/>
</dbReference>
<dbReference type="Gene3D" id="2.10.25.10">
    <property type="entry name" value="Laminin"/>
    <property type="match status" value="4"/>
</dbReference>
<evidence type="ECO:0000256" key="2">
    <source>
        <dbReference type="ARBA" id="ARBA00022525"/>
    </source>
</evidence>
<evidence type="ECO:0000259" key="14">
    <source>
        <dbReference type="PROSITE" id="PS50027"/>
    </source>
</evidence>
<feature type="region of interest" description="Disordered" evidence="13">
    <location>
        <begin position="787"/>
        <end position="825"/>
    </location>
</feature>
<keyword evidence="9 12" id="KW-1015">Disulfide bond</keyword>
<keyword evidence="6" id="KW-0084">Basement membrane</keyword>
<keyword evidence="17" id="KW-1185">Reference proteome</keyword>
<dbReference type="InterPro" id="IPR050440">
    <property type="entry name" value="Laminin/Netrin_ECM"/>
</dbReference>
<evidence type="ECO:0000256" key="7">
    <source>
        <dbReference type="ARBA" id="ARBA00022889"/>
    </source>
</evidence>
<feature type="disulfide bond" evidence="12">
    <location>
        <begin position="516"/>
        <end position="525"/>
    </location>
</feature>
<feature type="disulfide bond" evidence="12">
    <location>
        <begin position="686"/>
        <end position="695"/>
    </location>
</feature>
<evidence type="ECO:0000256" key="4">
    <source>
        <dbReference type="ARBA" id="ARBA00022729"/>
    </source>
</evidence>
<dbReference type="GO" id="GO:0009888">
    <property type="term" value="P:tissue development"/>
    <property type="evidence" value="ECO:0007669"/>
    <property type="project" value="TreeGrafter"/>
</dbReference>
<evidence type="ECO:0000256" key="1">
    <source>
        <dbReference type="ARBA" id="ARBA00004302"/>
    </source>
</evidence>
<feature type="compositionally biased region" description="Basic and acidic residues" evidence="13">
    <location>
        <begin position="810"/>
        <end position="825"/>
    </location>
</feature>
<dbReference type="Pfam" id="PF21199">
    <property type="entry name" value="LAMININ_IV_B"/>
    <property type="match status" value="2"/>
</dbReference>
<evidence type="ECO:0000256" key="6">
    <source>
        <dbReference type="ARBA" id="ARBA00022869"/>
    </source>
</evidence>
<feature type="region of interest" description="Disordered" evidence="13">
    <location>
        <begin position="727"/>
        <end position="767"/>
    </location>
</feature>
<reference evidence="17" key="1">
    <citation type="submission" date="2024-04" db="EMBL/GenBank/DDBJ databases">
        <title>Salinicola lusitanus LLJ914,a marine bacterium isolated from the Okinawa Trough.</title>
        <authorList>
            <person name="Li J."/>
        </authorList>
    </citation>
    <scope>NUCLEOTIDE SEQUENCE [LARGE SCALE GENOMIC DNA]</scope>
</reference>
<keyword evidence="10" id="KW-0325">Glycoprotein</keyword>
<keyword evidence="4" id="KW-0732">Signal</keyword>
<dbReference type="InterPro" id="IPR000742">
    <property type="entry name" value="EGF"/>
</dbReference>
<feature type="domain" description="Laminin EGF-like" evidence="14">
    <location>
        <begin position="547"/>
        <end position="605"/>
    </location>
</feature>
<dbReference type="InterPro" id="IPR056863">
    <property type="entry name" value="LMN_ATRN_NET-like_EGF"/>
</dbReference>
<feature type="domain" description="Laminin EGF-like" evidence="14">
    <location>
        <begin position="606"/>
        <end position="657"/>
    </location>
</feature>
<evidence type="ECO:0000256" key="3">
    <source>
        <dbReference type="ARBA" id="ARBA00022530"/>
    </source>
</evidence>
<evidence type="ECO:0000256" key="11">
    <source>
        <dbReference type="ARBA" id="ARBA00023292"/>
    </source>
</evidence>
<gene>
    <name evidence="16" type="ORF">WMY93_027105</name>
</gene>
<organism evidence="16 17">
    <name type="scientific">Mugilogobius chulae</name>
    <name type="common">yellowstripe goby</name>
    <dbReference type="NCBI Taxonomy" id="88201"/>
    <lineage>
        <taxon>Eukaryota</taxon>
        <taxon>Metazoa</taxon>
        <taxon>Chordata</taxon>
        <taxon>Craniata</taxon>
        <taxon>Vertebrata</taxon>
        <taxon>Euteleostomi</taxon>
        <taxon>Actinopterygii</taxon>
        <taxon>Neopterygii</taxon>
        <taxon>Teleostei</taxon>
        <taxon>Neoteleostei</taxon>
        <taxon>Acanthomorphata</taxon>
        <taxon>Gobiaria</taxon>
        <taxon>Gobiiformes</taxon>
        <taxon>Gobioidei</taxon>
        <taxon>Gobiidae</taxon>
        <taxon>Gobionellinae</taxon>
        <taxon>Mugilogobius</taxon>
    </lineage>
</organism>
<feature type="domain" description="Laminin EGF-like" evidence="14">
    <location>
        <begin position="658"/>
        <end position="718"/>
    </location>
</feature>
<dbReference type="FunFam" id="2.10.25.10:FF:000130">
    <property type="entry name" value="Laminin subunit beta 1"/>
    <property type="match status" value="1"/>
</dbReference>
<evidence type="ECO:0000313" key="16">
    <source>
        <dbReference type="EMBL" id="KAK7883982.1"/>
    </source>
</evidence>
<evidence type="ECO:0000256" key="5">
    <source>
        <dbReference type="ARBA" id="ARBA00022737"/>
    </source>
</evidence>
<feature type="domain" description="Laminin EGF-like" evidence="14">
    <location>
        <begin position="497"/>
        <end position="546"/>
    </location>
</feature>
<dbReference type="CDD" id="cd00055">
    <property type="entry name" value="EGF_Lam"/>
    <property type="match status" value="4"/>
</dbReference>
<comment type="subcellular location">
    <subcellularLocation>
        <location evidence="1">Secreted</location>
        <location evidence="1">Extracellular space</location>
        <location evidence="1">Extracellular matrix</location>
        <location evidence="1">Basement membrane</location>
    </subcellularLocation>
</comment>
<dbReference type="Pfam" id="PF24973">
    <property type="entry name" value="EGF_LMN_ATRN"/>
    <property type="match status" value="1"/>
</dbReference>
<feature type="region of interest" description="Disordered" evidence="13">
    <location>
        <begin position="434"/>
        <end position="494"/>
    </location>
</feature>
<name>A0AAW0MXW8_9GOBI</name>
<dbReference type="PROSITE" id="PS51116">
    <property type="entry name" value="LAMININ_IVB"/>
    <property type="match status" value="1"/>
</dbReference>
<keyword evidence="8" id="KW-0175">Coiled coil</keyword>
<dbReference type="Pfam" id="PF00053">
    <property type="entry name" value="EGF_laminin"/>
    <property type="match status" value="4"/>
</dbReference>
<sequence>MMDSGQCSCRNHLIGRQCSDVQPGFFCAALDQYKYEAEEAAGHSATDLELPGKVLPQADTDCVQHLSEQLRRHRRHRRLESLQQDRAALRRIRQLRQTPDVRPVHREHSPNLLVSWTGPGFARVKDGAGLVFTVDDIPHAMEYDIMLRYEPESTEDWEAVTGCWVVGGACVTVGGACVDVGGACINVGVACLTLCSLFQSTEDWEAVVSVTSVLLPSSLRCGNLLPTEQLYTVTLPHRSRLVEMPRGFCFEPGNRYVLSIRFQRHGASHRHLTAFILVDSLVLVPRFSELPGFSGDSPEAEQRREQMQMYMCLDSFLISPTPALAEMCSRLVCSISAIMHDGALSCGCDPQGSLSGQCDTEPTASAPAAAHLASATPRVPCPTSVRGTVGSASVVPGPVGGSVLSVILVTGVFPPAARVSVTVTPTPATATAESVTAAGIIPPGTTVRGETRQRDQRQGPDDRTEVRQDRGTRDRDQTTGQRSEREEGERREGESVCQCNGHADACHGHSGECQDCRDHTTGHYCERCVDGYYGNPVLGSGEHCRPCPCPGAPESDHFNAVSCYADRNTDQIVCSCKPGYTGPRCDACAPGHFGAPSVPGGQCESCQCNGNIDPLDPESCDPSTGACLKCLYHTTGHDCGRCQSGYYGDARAHDCRRCTCVTAGTLPSACADGLCHCDPVTGGCPCRSNVEGKSCDRCSENHWNYGREEGCETCSCDPRQALGPHCNMVRLGPGQDQDYSRSRTRTEPGPGLQQDQDSNRTKAGAGQRLRLNYGREEGCETCSCDPRQALGPHCNMVRPGPGPGLNQDQDYNRTKTQTELKQEQD</sequence>
<accession>A0AAW0MXW8</accession>
<dbReference type="PROSITE" id="PS01248">
    <property type="entry name" value="EGF_LAM_1"/>
    <property type="match status" value="2"/>
</dbReference>
<dbReference type="AlphaFoldDB" id="A0AAW0MXW8"/>
<feature type="disulfide bond" evidence="12">
    <location>
        <begin position="630"/>
        <end position="639"/>
    </location>
</feature>
<evidence type="ECO:0000259" key="15">
    <source>
        <dbReference type="PROSITE" id="PS51116"/>
    </source>
</evidence>
<dbReference type="InterPro" id="IPR013015">
    <property type="entry name" value="Laminin_IV_B"/>
</dbReference>
<dbReference type="PROSITE" id="PS00022">
    <property type="entry name" value="EGF_1"/>
    <property type="match status" value="1"/>
</dbReference>
<feature type="compositionally biased region" description="Basic and acidic residues" evidence="13">
    <location>
        <begin position="449"/>
        <end position="494"/>
    </location>
</feature>
<evidence type="ECO:0000256" key="13">
    <source>
        <dbReference type="SAM" id="MobiDB-lite"/>
    </source>
</evidence>
<dbReference type="InterPro" id="IPR002049">
    <property type="entry name" value="LE_dom"/>
</dbReference>
<dbReference type="GO" id="GO:0005604">
    <property type="term" value="C:basement membrane"/>
    <property type="evidence" value="ECO:0007669"/>
    <property type="project" value="UniProtKB-SubCell"/>
</dbReference>
<evidence type="ECO:0000256" key="12">
    <source>
        <dbReference type="PROSITE-ProRule" id="PRU00460"/>
    </source>
</evidence>
<dbReference type="PROSITE" id="PS50027">
    <property type="entry name" value="EGF_LAM_2"/>
    <property type="match status" value="4"/>
</dbReference>
<evidence type="ECO:0000256" key="10">
    <source>
        <dbReference type="ARBA" id="ARBA00023180"/>
    </source>
</evidence>
<dbReference type="FunFam" id="2.10.25.10:FF:000065">
    <property type="entry name" value="Laminin subunit beta 1"/>
    <property type="match status" value="1"/>
</dbReference>
<proteinExistence type="predicted"/>
<keyword evidence="3" id="KW-0272">Extracellular matrix</keyword>
<dbReference type="SUPFAM" id="SSF57196">
    <property type="entry name" value="EGF/Laminin"/>
    <property type="match status" value="3"/>
</dbReference>
<dbReference type="PANTHER" id="PTHR10574">
    <property type="entry name" value="NETRIN/LAMININ-RELATED"/>
    <property type="match status" value="1"/>
</dbReference>